<evidence type="ECO:0000256" key="2">
    <source>
        <dbReference type="ARBA" id="ARBA00001946"/>
    </source>
</evidence>
<evidence type="ECO:0000313" key="11">
    <source>
        <dbReference type="Proteomes" id="UP000555103"/>
    </source>
</evidence>
<comment type="catalytic activity">
    <reaction evidence="1">
        <text>(7,8-dihydropterin-6-yl)methyl diphosphate + 4-aminobenzoate = 7,8-dihydropteroate + diphosphate</text>
        <dbReference type="Rhea" id="RHEA:19949"/>
        <dbReference type="ChEBI" id="CHEBI:17836"/>
        <dbReference type="ChEBI" id="CHEBI:17839"/>
        <dbReference type="ChEBI" id="CHEBI:33019"/>
        <dbReference type="ChEBI" id="CHEBI:72950"/>
        <dbReference type="EC" id="2.5.1.15"/>
    </reaction>
</comment>
<keyword evidence="5 10" id="KW-0808">Transferase</keyword>
<name>A0A840CRT1_9BACT</name>
<gene>
    <name evidence="10" type="ORF">GGR21_002226</name>
</gene>
<dbReference type="InterPro" id="IPR000489">
    <property type="entry name" value="Pterin-binding_dom"/>
</dbReference>
<evidence type="ECO:0000256" key="3">
    <source>
        <dbReference type="ARBA" id="ARBA00004763"/>
    </source>
</evidence>
<dbReference type="PANTHER" id="PTHR20941:SF1">
    <property type="entry name" value="FOLIC ACID SYNTHESIS PROTEIN FOL1"/>
    <property type="match status" value="1"/>
</dbReference>
<evidence type="ECO:0000256" key="4">
    <source>
        <dbReference type="ARBA" id="ARBA00012458"/>
    </source>
</evidence>
<dbReference type="GO" id="GO:0046872">
    <property type="term" value="F:metal ion binding"/>
    <property type="evidence" value="ECO:0007669"/>
    <property type="project" value="UniProtKB-KW"/>
</dbReference>
<dbReference type="GO" id="GO:0004156">
    <property type="term" value="F:dihydropteroate synthase activity"/>
    <property type="evidence" value="ECO:0007669"/>
    <property type="project" value="UniProtKB-EC"/>
</dbReference>
<comment type="cofactor">
    <cofactor evidence="2">
        <name>Mg(2+)</name>
        <dbReference type="ChEBI" id="CHEBI:18420"/>
    </cofactor>
</comment>
<dbReference type="PANTHER" id="PTHR20941">
    <property type="entry name" value="FOLATE SYNTHESIS PROTEINS"/>
    <property type="match status" value="1"/>
</dbReference>
<keyword evidence="8" id="KW-0289">Folate biosynthesis</keyword>
<evidence type="ECO:0000256" key="8">
    <source>
        <dbReference type="ARBA" id="ARBA00022909"/>
    </source>
</evidence>
<dbReference type="InterPro" id="IPR011005">
    <property type="entry name" value="Dihydropteroate_synth-like_sf"/>
</dbReference>
<dbReference type="NCBIfam" id="TIGR01496">
    <property type="entry name" value="DHPS"/>
    <property type="match status" value="1"/>
</dbReference>
<dbReference type="Proteomes" id="UP000555103">
    <property type="component" value="Unassembled WGS sequence"/>
</dbReference>
<dbReference type="Gene3D" id="3.20.20.20">
    <property type="entry name" value="Dihydropteroate synthase-like"/>
    <property type="match status" value="1"/>
</dbReference>
<dbReference type="CDD" id="cd00739">
    <property type="entry name" value="DHPS"/>
    <property type="match status" value="1"/>
</dbReference>
<dbReference type="SUPFAM" id="SSF51717">
    <property type="entry name" value="Dihydropteroate synthetase-like"/>
    <property type="match status" value="1"/>
</dbReference>
<evidence type="ECO:0000256" key="7">
    <source>
        <dbReference type="ARBA" id="ARBA00022842"/>
    </source>
</evidence>
<evidence type="ECO:0000256" key="5">
    <source>
        <dbReference type="ARBA" id="ARBA00022679"/>
    </source>
</evidence>
<comment type="pathway">
    <text evidence="3">Cofactor biosynthesis; tetrahydrofolate biosynthesis; 7,8-dihydrofolate from 2-amino-4-hydroxy-6-hydroxymethyl-7,8-dihydropteridine diphosphate and 4-aminobenzoate: step 1/2.</text>
</comment>
<dbReference type="EMBL" id="JACIEP010000007">
    <property type="protein sequence ID" value="MBB4036324.1"/>
    <property type="molecule type" value="Genomic_DNA"/>
</dbReference>
<dbReference type="InterPro" id="IPR006390">
    <property type="entry name" value="DHP_synth_dom"/>
</dbReference>
<evidence type="ECO:0000256" key="6">
    <source>
        <dbReference type="ARBA" id="ARBA00022723"/>
    </source>
</evidence>
<evidence type="ECO:0000259" key="9">
    <source>
        <dbReference type="PROSITE" id="PS50972"/>
    </source>
</evidence>
<dbReference type="RefSeq" id="WP_183307228.1">
    <property type="nucleotide sequence ID" value="NZ_JACIEP010000007.1"/>
</dbReference>
<evidence type="ECO:0000256" key="1">
    <source>
        <dbReference type="ARBA" id="ARBA00000012"/>
    </source>
</evidence>
<reference evidence="10 11" key="1">
    <citation type="submission" date="2020-08" db="EMBL/GenBank/DDBJ databases">
        <title>Genomic Encyclopedia of Type Strains, Phase IV (KMG-IV): sequencing the most valuable type-strain genomes for metagenomic binning, comparative biology and taxonomic classification.</title>
        <authorList>
            <person name="Goeker M."/>
        </authorList>
    </citation>
    <scope>NUCLEOTIDE SEQUENCE [LARGE SCALE GENOMIC DNA]</scope>
    <source>
        <strain evidence="10 11">DSM 104969</strain>
    </source>
</reference>
<dbReference type="GO" id="GO:0046656">
    <property type="term" value="P:folic acid biosynthetic process"/>
    <property type="evidence" value="ECO:0007669"/>
    <property type="project" value="UniProtKB-KW"/>
</dbReference>
<accession>A0A840CRT1</accession>
<feature type="domain" description="Pterin-binding" evidence="9">
    <location>
        <begin position="17"/>
        <end position="270"/>
    </location>
</feature>
<dbReference type="GO" id="GO:0046654">
    <property type="term" value="P:tetrahydrofolate biosynthetic process"/>
    <property type="evidence" value="ECO:0007669"/>
    <property type="project" value="TreeGrafter"/>
</dbReference>
<protein>
    <recommendedName>
        <fullName evidence="4">dihydropteroate synthase</fullName>
        <ecNumber evidence="4">2.5.1.15</ecNumber>
    </recommendedName>
</protein>
<dbReference type="Pfam" id="PF00809">
    <property type="entry name" value="Pterin_bind"/>
    <property type="match status" value="1"/>
</dbReference>
<keyword evidence="7" id="KW-0460">Magnesium</keyword>
<evidence type="ECO:0000313" key="10">
    <source>
        <dbReference type="EMBL" id="MBB4036324.1"/>
    </source>
</evidence>
<sequence length="280" mass="31338">MNKTINIKGELLDLSYPLVMGILNVTPDSFFSGSRNESEEQIITRVRRIVDEGGRIVDVGAQSTNPRSTLLSAKEEIDRLKLALPVINREFPGIILSVDTFYGDVARFCVEEHGVAIVNDVSGGEMDETMFSTVAELNVPYILMHMRGTPQTMSSLTDYDNLIKDVFFYFSKKIAELHELGVDDIIIDPGFGFSKTLDQNYELMAALRGFSMFELPLLVGVSRKRMISRLLDITSEESLNGTSVLNAFAIENGADILRVHDVKEAVEAIKIIKKLEEYKF</sequence>
<dbReference type="InterPro" id="IPR045031">
    <property type="entry name" value="DHP_synth-like"/>
</dbReference>
<proteinExistence type="predicted"/>
<dbReference type="EC" id="2.5.1.15" evidence="4"/>
<dbReference type="GO" id="GO:0005829">
    <property type="term" value="C:cytosol"/>
    <property type="evidence" value="ECO:0007669"/>
    <property type="project" value="TreeGrafter"/>
</dbReference>
<comment type="caution">
    <text evidence="10">The sequence shown here is derived from an EMBL/GenBank/DDBJ whole genome shotgun (WGS) entry which is preliminary data.</text>
</comment>
<keyword evidence="6" id="KW-0479">Metal-binding</keyword>
<keyword evidence="11" id="KW-1185">Reference proteome</keyword>
<dbReference type="AlphaFoldDB" id="A0A840CRT1"/>
<organism evidence="10 11">
    <name type="scientific">Dysgonomonas hofstadii</name>
    <dbReference type="NCBI Taxonomy" id="637886"/>
    <lineage>
        <taxon>Bacteria</taxon>
        <taxon>Pseudomonadati</taxon>
        <taxon>Bacteroidota</taxon>
        <taxon>Bacteroidia</taxon>
        <taxon>Bacteroidales</taxon>
        <taxon>Dysgonomonadaceae</taxon>
        <taxon>Dysgonomonas</taxon>
    </lineage>
</organism>
<dbReference type="PROSITE" id="PS50972">
    <property type="entry name" value="PTERIN_BINDING"/>
    <property type="match status" value="1"/>
</dbReference>